<proteinExistence type="predicted"/>
<reference evidence="1" key="1">
    <citation type="journal article" date="2012" name="Nature">
        <title>The oyster genome reveals stress adaptation and complexity of shell formation.</title>
        <authorList>
            <person name="Zhang G."/>
            <person name="Fang X."/>
            <person name="Guo X."/>
            <person name="Li L."/>
            <person name="Luo R."/>
            <person name="Xu F."/>
            <person name="Yang P."/>
            <person name="Zhang L."/>
            <person name="Wang X."/>
            <person name="Qi H."/>
            <person name="Xiong Z."/>
            <person name="Que H."/>
            <person name="Xie Y."/>
            <person name="Holland P.W."/>
            <person name="Paps J."/>
            <person name="Zhu Y."/>
            <person name="Wu F."/>
            <person name="Chen Y."/>
            <person name="Wang J."/>
            <person name="Peng C."/>
            <person name="Meng J."/>
            <person name="Yang L."/>
            <person name="Liu J."/>
            <person name="Wen B."/>
            <person name="Zhang N."/>
            <person name="Huang Z."/>
            <person name="Zhu Q."/>
            <person name="Feng Y."/>
            <person name="Mount A."/>
            <person name="Hedgecock D."/>
            <person name="Xu Z."/>
            <person name="Liu Y."/>
            <person name="Domazet-Loso T."/>
            <person name="Du Y."/>
            <person name="Sun X."/>
            <person name="Zhang S."/>
            <person name="Liu B."/>
            <person name="Cheng P."/>
            <person name="Jiang X."/>
            <person name="Li J."/>
            <person name="Fan D."/>
            <person name="Wang W."/>
            <person name="Fu W."/>
            <person name="Wang T."/>
            <person name="Wang B."/>
            <person name="Zhang J."/>
            <person name="Peng Z."/>
            <person name="Li Y."/>
            <person name="Li N."/>
            <person name="Wang J."/>
            <person name="Chen M."/>
            <person name="He Y."/>
            <person name="Tan F."/>
            <person name="Song X."/>
            <person name="Zheng Q."/>
            <person name="Huang R."/>
            <person name="Yang H."/>
            <person name="Du X."/>
            <person name="Chen L."/>
            <person name="Yang M."/>
            <person name="Gaffney P.M."/>
            <person name="Wang S."/>
            <person name="Luo L."/>
            <person name="She Z."/>
            <person name="Ming Y."/>
            <person name="Huang W."/>
            <person name="Zhang S."/>
            <person name="Huang B."/>
            <person name="Zhang Y."/>
            <person name="Qu T."/>
            <person name="Ni P."/>
            <person name="Miao G."/>
            <person name="Wang J."/>
            <person name="Wang Q."/>
            <person name="Steinberg C.E."/>
            <person name="Wang H."/>
            <person name="Li N."/>
            <person name="Qian L."/>
            <person name="Zhang G."/>
            <person name="Li Y."/>
            <person name="Yang H."/>
            <person name="Liu X."/>
            <person name="Wang J."/>
            <person name="Yin Y."/>
            <person name="Wang J."/>
        </authorList>
    </citation>
    <scope>NUCLEOTIDE SEQUENCE [LARGE SCALE GENOMIC DNA]</scope>
    <source>
        <strain evidence="1">05x7-T-G4-1.051#20</strain>
    </source>
</reference>
<protein>
    <submittedName>
        <fullName evidence="1">Uncharacterized protein</fullName>
    </submittedName>
</protein>
<dbReference type="AlphaFoldDB" id="K1PP49"/>
<dbReference type="InParanoid" id="K1PP49"/>
<dbReference type="HOGENOM" id="CLU_2485497_0_0_1"/>
<sequence length="87" mass="9344">MAAYTKNESKHKKYHLDPRDLEITVPHGGGILCKILPNEPRTVVHPPTNLGDSVTATVEGPLEDEVTYGIRVDAREATTAPLVGGLA</sequence>
<name>K1PP49_MAGGI</name>
<accession>K1PP49</accession>
<gene>
    <name evidence="1" type="ORF">CGI_10005152</name>
</gene>
<organism evidence="1">
    <name type="scientific">Magallana gigas</name>
    <name type="common">Pacific oyster</name>
    <name type="synonym">Crassostrea gigas</name>
    <dbReference type="NCBI Taxonomy" id="29159"/>
    <lineage>
        <taxon>Eukaryota</taxon>
        <taxon>Metazoa</taxon>
        <taxon>Spiralia</taxon>
        <taxon>Lophotrochozoa</taxon>
        <taxon>Mollusca</taxon>
        <taxon>Bivalvia</taxon>
        <taxon>Autobranchia</taxon>
        <taxon>Pteriomorphia</taxon>
        <taxon>Ostreida</taxon>
        <taxon>Ostreoidea</taxon>
        <taxon>Ostreidae</taxon>
        <taxon>Magallana</taxon>
    </lineage>
</organism>
<dbReference type="EMBL" id="JH817469">
    <property type="protein sequence ID" value="EKC25892.1"/>
    <property type="molecule type" value="Genomic_DNA"/>
</dbReference>
<evidence type="ECO:0000313" key="1">
    <source>
        <dbReference type="EMBL" id="EKC25892.1"/>
    </source>
</evidence>